<keyword evidence="1" id="KW-0378">Hydrolase</keyword>
<dbReference type="GO" id="GO:0016787">
    <property type="term" value="F:hydrolase activity"/>
    <property type="evidence" value="ECO:0007669"/>
    <property type="project" value="UniProtKB-KW"/>
</dbReference>
<dbReference type="InterPro" id="IPR029058">
    <property type="entry name" value="AB_hydrolase_fold"/>
</dbReference>
<evidence type="ECO:0000313" key="3">
    <source>
        <dbReference type="EMBL" id="KAF2203110.1"/>
    </source>
</evidence>
<keyword evidence="4" id="KW-1185">Reference proteome</keyword>
<dbReference type="Proteomes" id="UP000799536">
    <property type="component" value="Unassembled WGS sequence"/>
</dbReference>
<dbReference type="Pfam" id="PF03959">
    <property type="entry name" value="FSH1"/>
    <property type="match status" value="1"/>
</dbReference>
<dbReference type="InterPro" id="IPR050593">
    <property type="entry name" value="LovG"/>
</dbReference>
<reference evidence="3" key="1">
    <citation type="journal article" date="2020" name="Stud. Mycol.">
        <title>101 Dothideomycetes genomes: a test case for predicting lifestyles and emergence of pathogens.</title>
        <authorList>
            <person name="Haridas S."/>
            <person name="Albert R."/>
            <person name="Binder M."/>
            <person name="Bloem J."/>
            <person name="Labutti K."/>
            <person name="Salamov A."/>
            <person name="Andreopoulos B."/>
            <person name="Baker S."/>
            <person name="Barry K."/>
            <person name="Bills G."/>
            <person name="Bluhm B."/>
            <person name="Cannon C."/>
            <person name="Castanera R."/>
            <person name="Culley D."/>
            <person name="Daum C."/>
            <person name="Ezra D."/>
            <person name="Gonzalez J."/>
            <person name="Henrissat B."/>
            <person name="Kuo A."/>
            <person name="Liang C."/>
            <person name="Lipzen A."/>
            <person name="Lutzoni F."/>
            <person name="Magnuson J."/>
            <person name="Mondo S."/>
            <person name="Nolan M."/>
            <person name="Ohm R."/>
            <person name="Pangilinan J."/>
            <person name="Park H.-J."/>
            <person name="Ramirez L."/>
            <person name="Alfaro M."/>
            <person name="Sun H."/>
            <person name="Tritt A."/>
            <person name="Yoshinaga Y."/>
            <person name="Zwiers L.-H."/>
            <person name="Turgeon B."/>
            <person name="Goodwin S."/>
            <person name="Spatafora J."/>
            <person name="Crous P."/>
            <person name="Grigoriev I."/>
        </authorList>
    </citation>
    <scope>NUCLEOTIDE SEQUENCE</scope>
    <source>
        <strain evidence="3">ATCC 74209</strain>
    </source>
</reference>
<dbReference type="Gene3D" id="3.40.50.1820">
    <property type="entry name" value="alpha/beta hydrolase"/>
    <property type="match status" value="1"/>
</dbReference>
<gene>
    <name evidence="3" type="ORF">GQ43DRAFT_390710</name>
</gene>
<accession>A0A9P4JQ48</accession>
<organism evidence="3 4">
    <name type="scientific">Delitschia confertaspora ATCC 74209</name>
    <dbReference type="NCBI Taxonomy" id="1513339"/>
    <lineage>
        <taxon>Eukaryota</taxon>
        <taxon>Fungi</taxon>
        <taxon>Dikarya</taxon>
        <taxon>Ascomycota</taxon>
        <taxon>Pezizomycotina</taxon>
        <taxon>Dothideomycetes</taxon>
        <taxon>Pleosporomycetidae</taxon>
        <taxon>Pleosporales</taxon>
        <taxon>Delitschiaceae</taxon>
        <taxon>Delitschia</taxon>
    </lineage>
</organism>
<dbReference type="InterPro" id="IPR005645">
    <property type="entry name" value="FSH-like_dom"/>
</dbReference>
<dbReference type="GO" id="GO:0005634">
    <property type="term" value="C:nucleus"/>
    <property type="evidence" value="ECO:0007669"/>
    <property type="project" value="TreeGrafter"/>
</dbReference>
<name>A0A9P4JQ48_9PLEO</name>
<evidence type="ECO:0000256" key="1">
    <source>
        <dbReference type="ARBA" id="ARBA00022801"/>
    </source>
</evidence>
<dbReference type="GO" id="GO:0019748">
    <property type="term" value="P:secondary metabolic process"/>
    <property type="evidence" value="ECO:0007669"/>
    <property type="project" value="TreeGrafter"/>
</dbReference>
<dbReference type="PANTHER" id="PTHR48070">
    <property type="entry name" value="ESTERASE OVCA2"/>
    <property type="match status" value="1"/>
</dbReference>
<comment type="caution">
    <text evidence="3">The sequence shown here is derived from an EMBL/GenBank/DDBJ whole genome shotgun (WGS) entry which is preliminary data.</text>
</comment>
<proteinExistence type="predicted"/>
<dbReference type="OrthoDB" id="2094269at2759"/>
<dbReference type="PANTHER" id="PTHR48070:SF4">
    <property type="entry name" value="ESTERASE ALNB"/>
    <property type="match status" value="1"/>
</dbReference>
<dbReference type="SUPFAM" id="SSF53474">
    <property type="entry name" value="alpha/beta-Hydrolases"/>
    <property type="match status" value="1"/>
</dbReference>
<sequence length="287" mass="32040">MKILALHGLGSSAAILEEQLSPLASHLGHNYHFTFLDGPILCGKGPGVPNSASGPFYSHTTGFTATEIREALDRIHTFVQMYGPFEGIFGFSLGASIAVSYILEYQQRGYPNPFSFAALFSTTAIFSPDDRLEQVIQPLFREDCTKFEYPTPQGGIFSFESYLEQNPERDFTEYLQVVLLSMQSMGVHGILPDRDLNSTQSESLPRLIHPQLFQDRVRIPTVHVTGQREPESIKVQSRVARALCDTSWVRTYIHEGGHHVPFNISDVRAIGEIIREAGEQERPAKGL</sequence>
<feature type="domain" description="Serine hydrolase" evidence="2">
    <location>
        <begin position="1"/>
        <end position="267"/>
    </location>
</feature>
<dbReference type="AlphaFoldDB" id="A0A9P4JQ48"/>
<evidence type="ECO:0000259" key="2">
    <source>
        <dbReference type="Pfam" id="PF03959"/>
    </source>
</evidence>
<dbReference type="GO" id="GO:0005737">
    <property type="term" value="C:cytoplasm"/>
    <property type="evidence" value="ECO:0007669"/>
    <property type="project" value="TreeGrafter"/>
</dbReference>
<dbReference type="EMBL" id="ML993913">
    <property type="protein sequence ID" value="KAF2203110.1"/>
    <property type="molecule type" value="Genomic_DNA"/>
</dbReference>
<protein>
    <recommendedName>
        <fullName evidence="2">Serine hydrolase domain-containing protein</fullName>
    </recommendedName>
</protein>
<evidence type="ECO:0000313" key="4">
    <source>
        <dbReference type="Proteomes" id="UP000799536"/>
    </source>
</evidence>